<dbReference type="AlphaFoldDB" id="A0A9D2I5C1"/>
<dbReference type="InterPro" id="IPR011043">
    <property type="entry name" value="Gal_Oxase/kelch_b-propeller"/>
</dbReference>
<evidence type="ECO:0000313" key="1">
    <source>
        <dbReference type="EMBL" id="HJA92139.1"/>
    </source>
</evidence>
<gene>
    <name evidence="1" type="ORF">H9717_03320</name>
</gene>
<organism evidence="1 2">
    <name type="scientific">Candidatus Eisenbergiella merdipullorum</name>
    <dbReference type="NCBI Taxonomy" id="2838553"/>
    <lineage>
        <taxon>Bacteria</taxon>
        <taxon>Bacillati</taxon>
        <taxon>Bacillota</taxon>
        <taxon>Clostridia</taxon>
        <taxon>Lachnospirales</taxon>
        <taxon>Lachnospiraceae</taxon>
        <taxon>Eisenbergiella</taxon>
    </lineage>
</organism>
<evidence type="ECO:0000313" key="2">
    <source>
        <dbReference type="Proteomes" id="UP000886858"/>
    </source>
</evidence>
<name>A0A9D2I5C1_9FIRM</name>
<reference evidence="1" key="1">
    <citation type="journal article" date="2021" name="PeerJ">
        <title>Extensive microbial diversity within the chicken gut microbiome revealed by metagenomics and culture.</title>
        <authorList>
            <person name="Gilroy R."/>
            <person name="Ravi A."/>
            <person name="Getino M."/>
            <person name="Pursley I."/>
            <person name="Horton D.L."/>
            <person name="Alikhan N.F."/>
            <person name="Baker D."/>
            <person name="Gharbi K."/>
            <person name="Hall N."/>
            <person name="Watson M."/>
            <person name="Adriaenssens E.M."/>
            <person name="Foster-Nyarko E."/>
            <person name="Jarju S."/>
            <person name="Secka A."/>
            <person name="Antonio M."/>
            <person name="Oren A."/>
            <person name="Chaudhuri R.R."/>
            <person name="La Ragione R."/>
            <person name="Hildebrand F."/>
            <person name="Pallen M.J."/>
        </authorList>
    </citation>
    <scope>NUCLEOTIDE SEQUENCE</scope>
    <source>
        <strain evidence="1">CHK179-7159</strain>
    </source>
</reference>
<dbReference type="EMBL" id="DWYY01000038">
    <property type="protein sequence ID" value="HJA92139.1"/>
    <property type="molecule type" value="Genomic_DNA"/>
</dbReference>
<sequence length="342" mass="38609">MKNNLMERYAGFVSKNKMLSPDFETIPLIERQNSFQYVGGQMIGRNLYSIVNSAEKMLKYSIPVGTMEFMGQFDDTDFKWTGGCAYQNILYAFPRFADSLLAYDPRSDTFEEISCGFDYKKEHHYGGVCTSDGMIYQPPRNTDHILKWDIKNKTCKKIQINNGSECRYCGSVIHPDGFIYFIPEKDFCVIKMDIYTEQISYIGEPVSGMTFNPVVAADGNIYGFRVQNGILKIDPSCDKVSIMYGNCNTGAYGTKNGINGRLYSLPGYTNDIWEFDPLGDGLKKCGSVYGKYAVNYAGGAVDLNGDIYALPVHADNILKINFGKYGVRIPPDIYDAFFKDFY</sequence>
<dbReference type="Proteomes" id="UP000886858">
    <property type="component" value="Unassembled WGS sequence"/>
</dbReference>
<dbReference type="SUPFAM" id="SSF50965">
    <property type="entry name" value="Galactose oxidase, central domain"/>
    <property type="match status" value="1"/>
</dbReference>
<protein>
    <recommendedName>
        <fullName evidence="3">WG repeat-containing protein</fullName>
    </recommendedName>
</protein>
<reference evidence="1" key="2">
    <citation type="submission" date="2021-04" db="EMBL/GenBank/DDBJ databases">
        <authorList>
            <person name="Gilroy R."/>
        </authorList>
    </citation>
    <scope>NUCLEOTIDE SEQUENCE</scope>
    <source>
        <strain evidence="1">CHK179-7159</strain>
    </source>
</reference>
<comment type="caution">
    <text evidence="1">The sequence shown here is derived from an EMBL/GenBank/DDBJ whole genome shotgun (WGS) entry which is preliminary data.</text>
</comment>
<accession>A0A9D2I5C1</accession>
<evidence type="ECO:0008006" key="3">
    <source>
        <dbReference type="Google" id="ProtNLM"/>
    </source>
</evidence>
<proteinExistence type="predicted"/>